<feature type="region of interest" description="Disordered" evidence="2">
    <location>
        <begin position="317"/>
        <end position="369"/>
    </location>
</feature>
<feature type="compositionally biased region" description="Pro residues" evidence="2">
    <location>
        <begin position="493"/>
        <end position="511"/>
    </location>
</feature>
<protein>
    <submittedName>
        <fullName evidence="3">Uncharacterized protein</fullName>
    </submittedName>
</protein>
<dbReference type="Gene3D" id="3.75.10.10">
    <property type="entry name" value="L-arginine/glycine Amidinotransferase, Chain A"/>
    <property type="match status" value="1"/>
</dbReference>
<proteinExistence type="predicted"/>
<evidence type="ECO:0000313" key="4">
    <source>
        <dbReference type="Proteomes" id="UP001189429"/>
    </source>
</evidence>
<keyword evidence="1" id="KW-0378">Hydrolase</keyword>
<dbReference type="Pfam" id="PF04371">
    <property type="entry name" value="PAD_porph"/>
    <property type="match status" value="1"/>
</dbReference>
<feature type="region of interest" description="Disordered" evidence="2">
    <location>
        <begin position="446"/>
        <end position="630"/>
    </location>
</feature>
<evidence type="ECO:0000256" key="2">
    <source>
        <dbReference type="SAM" id="MobiDB-lite"/>
    </source>
</evidence>
<gene>
    <name evidence="3" type="ORF">PCOR1329_LOCUS39900</name>
</gene>
<feature type="compositionally biased region" description="Polar residues" evidence="2">
    <location>
        <begin position="587"/>
        <end position="598"/>
    </location>
</feature>
<evidence type="ECO:0000256" key="1">
    <source>
        <dbReference type="ARBA" id="ARBA00022801"/>
    </source>
</evidence>
<feature type="compositionally biased region" description="Basic and acidic residues" evidence="2">
    <location>
        <begin position="162"/>
        <end position="187"/>
    </location>
</feature>
<reference evidence="3" key="1">
    <citation type="submission" date="2023-10" db="EMBL/GenBank/DDBJ databases">
        <authorList>
            <person name="Chen Y."/>
            <person name="Shah S."/>
            <person name="Dougan E. K."/>
            <person name="Thang M."/>
            <person name="Chan C."/>
        </authorList>
    </citation>
    <scope>NUCLEOTIDE SEQUENCE [LARGE SCALE GENOMIC DNA]</scope>
</reference>
<dbReference type="EMBL" id="CAUYUJ010014819">
    <property type="protein sequence ID" value="CAK0846369.1"/>
    <property type="molecule type" value="Genomic_DNA"/>
</dbReference>
<feature type="compositionally biased region" description="Low complexity" evidence="2">
    <location>
        <begin position="340"/>
        <end position="354"/>
    </location>
</feature>
<feature type="region of interest" description="Disordered" evidence="2">
    <location>
        <begin position="147"/>
        <end position="202"/>
    </location>
</feature>
<sequence>MVAAFCGAGRLLLMTGTGRLQENVEALRGAVDARGRPVQVHPVPCPEVGWAQALSSRLAVSAGRWYGRSQERSYTNIIFTQGAVLVPQFGEAGSDAGALQAVREACRSDQALAACEVVPQPWGRVACLGGGLRCCTLPLPALAAGRDASATEGPAGKPSARPRADATIERSRLPQARREAAQRDRSASRPSRRGRVEPDKQIKQYVSKVIPMTRAEAVEYECYIDPPTNDPVQQKRYQDDTRSRMVEYATMALAAKRAADTVEAGKLDTKLSVLKCMMGLTQPTGQQLAAMRQKKDQAEDEQLEELERLRDYVAELEEQRKEEESGQDAVGPPPGRFAAPVHGGPQPGVHPGQPSNMYQQHLPPPPPAVPSPMEVIMQQMMAKMAQQDQQMQFMMQAMGFTQAPPGQAAQAAASAAQAAAAETTRQVEQEAAARAVQQAHEAMYGTATPRPSMASSPLQPPVMPASSQPPVAPEPMVVDASPLPPQGRLASPSSPPPGQPTPPTPQTPAPRTPIVGTTGGLRSPAAPIKPPSPAEDAREVDTTPIAATQQAEPAQVEPPVWPSPISPTQPMVNSSQIDDPYVAPPQHSVTYTSPTDSTVQKEIRRLDKEKRDLELSSPPKKEPRNQTASVPEGCCGTYLDDQINGLKLCAGTFVQAIPETCGQFDCGESVEKAVLRDFVLASYNAETAQDLVQGERTVFRGQWLRQQFAEAAVLLVGIQDVYLKAAHCLVVEAEPRSLVVKISAPHWSTVVMVCHAPCPEATIAVRKRWWDHAKKLVSRFGVDLILGDKGALPMRLDTTGVPFESREALAYGLLQHFAAAEKASICTVEELVVAYNVLAQPTVFERVGDKHLQDTVQDVNSCTWFQVKGAKSAARAVIGTLPEVPAEVEELFVPFDPFYEGIWLVASLALGSAQRARGATSGMAALAPPGSAEGLGHGLNPQILRLQELFDEVVNSLKMEVFRLATEKAALAEERKMVEQAQSESTNRLQLLERLVQAGAMWGQHAEHSGTVSDRLEQAVQSLGERVQSLHTVSARMETQSSQAVG</sequence>
<dbReference type="InterPro" id="IPR007466">
    <property type="entry name" value="Peptidyl-Arg-deiminase_porph"/>
</dbReference>
<evidence type="ECO:0000313" key="3">
    <source>
        <dbReference type="EMBL" id="CAK0846369.1"/>
    </source>
</evidence>
<accession>A0ABN9TMC2</accession>
<dbReference type="Proteomes" id="UP001189429">
    <property type="component" value="Unassembled WGS sequence"/>
</dbReference>
<dbReference type="PANTHER" id="PTHR31377">
    <property type="entry name" value="AGMATINE DEIMINASE-RELATED"/>
    <property type="match status" value="1"/>
</dbReference>
<dbReference type="SUPFAM" id="SSF55909">
    <property type="entry name" value="Pentein"/>
    <property type="match status" value="1"/>
</dbReference>
<name>A0ABN9TMC2_9DINO</name>
<comment type="caution">
    <text evidence="3">The sequence shown here is derived from an EMBL/GenBank/DDBJ whole genome shotgun (WGS) entry which is preliminary data.</text>
</comment>
<organism evidence="3 4">
    <name type="scientific">Prorocentrum cordatum</name>
    <dbReference type="NCBI Taxonomy" id="2364126"/>
    <lineage>
        <taxon>Eukaryota</taxon>
        <taxon>Sar</taxon>
        <taxon>Alveolata</taxon>
        <taxon>Dinophyceae</taxon>
        <taxon>Prorocentrales</taxon>
        <taxon>Prorocentraceae</taxon>
        <taxon>Prorocentrum</taxon>
    </lineage>
</organism>
<feature type="compositionally biased region" description="Basic and acidic residues" evidence="2">
    <location>
        <begin position="599"/>
        <end position="624"/>
    </location>
</feature>
<feature type="compositionally biased region" description="Polar residues" evidence="2">
    <location>
        <begin position="568"/>
        <end position="577"/>
    </location>
</feature>
<keyword evidence="4" id="KW-1185">Reference proteome</keyword>
<dbReference type="PANTHER" id="PTHR31377:SF0">
    <property type="entry name" value="AGMATINE DEIMINASE-RELATED"/>
    <property type="match status" value="1"/>
</dbReference>